<evidence type="ECO:0000313" key="1">
    <source>
        <dbReference type="EMBL" id="SHN06025.1"/>
    </source>
</evidence>
<dbReference type="RefSeq" id="WP_072783890.1">
    <property type="nucleotide sequence ID" value="NZ_FRCX01000004.1"/>
</dbReference>
<dbReference type="STRING" id="551987.SAMN05192549_104107"/>
<keyword evidence="2" id="KW-1185">Reference proteome</keyword>
<name>A0A1M7NRE8_9BURK</name>
<dbReference type="AlphaFoldDB" id="A0A1M7NRE8"/>
<protein>
    <submittedName>
        <fullName evidence="1">Uncharacterized protein</fullName>
    </submittedName>
</protein>
<proteinExistence type="predicted"/>
<accession>A0A1M7NRE8</accession>
<evidence type="ECO:0000313" key="2">
    <source>
        <dbReference type="Proteomes" id="UP000184339"/>
    </source>
</evidence>
<dbReference type="PROSITE" id="PS51257">
    <property type="entry name" value="PROKAR_LIPOPROTEIN"/>
    <property type="match status" value="1"/>
</dbReference>
<gene>
    <name evidence="1" type="ORF">SAMN05192549_104107</name>
</gene>
<dbReference type="Proteomes" id="UP000184339">
    <property type="component" value="Unassembled WGS sequence"/>
</dbReference>
<reference evidence="2" key="1">
    <citation type="submission" date="2016-11" db="EMBL/GenBank/DDBJ databases">
        <authorList>
            <person name="Varghese N."/>
            <person name="Submissions S."/>
        </authorList>
    </citation>
    <scope>NUCLEOTIDE SEQUENCE [LARGE SCALE GENOMIC DNA]</scope>
    <source>
        <strain evidence="2">Sac-22</strain>
    </source>
</reference>
<dbReference type="OrthoDB" id="8771897at2"/>
<dbReference type="EMBL" id="FRCX01000004">
    <property type="protein sequence ID" value="SHN06025.1"/>
    <property type="molecule type" value="Genomic_DNA"/>
</dbReference>
<dbReference type="Gene3D" id="1.25.40.10">
    <property type="entry name" value="Tetratricopeptide repeat domain"/>
    <property type="match status" value="1"/>
</dbReference>
<organism evidence="1 2">
    <name type="scientific">Duganella sacchari</name>
    <dbReference type="NCBI Taxonomy" id="551987"/>
    <lineage>
        <taxon>Bacteria</taxon>
        <taxon>Pseudomonadati</taxon>
        <taxon>Pseudomonadota</taxon>
        <taxon>Betaproteobacteria</taxon>
        <taxon>Burkholderiales</taxon>
        <taxon>Oxalobacteraceae</taxon>
        <taxon>Telluria group</taxon>
        <taxon>Duganella</taxon>
    </lineage>
</organism>
<dbReference type="InterPro" id="IPR011990">
    <property type="entry name" value="TPR-like_helical_dom_sf"/>
</dbReference>
<sequence length="291" mass="30579">MDQRLSPWLIVAGALACVAAYCLWPHDEPAAVPVPEHTAVAAASVLSRLAAMPVGASTASAAVTASEPPLVGRNGRIVDLGGLSVAQYVAQREGAARLGNIKAAYEVYQAESLCANTDEPLPETTESADREQIARAQARQRALCTAISPSQVQERMRYLKLAADAGNADAQVDYFMEGPGGKPVDLAANADEPAVKQWKQDAMGYLRTAGAQCNAYALSLLSNAYDMGSMVERDPGLVMAYGIAAARARGGDKTPEQWKRQFGEDLNEADSAAALTLGTQLADGACRSAPK</sequence>